<comment type="similarity">
    <text evidence="2 3">Belongs to the LOG family.</text>
</comment>
<dbReference type="GO" id="GO:0009691">
    <property type="term" value="P:cytokinin biosynthetic process"/>
    <property type="evidence" value="ECO:0007669"/>
    <property type="project" value="UniProtKB-UniRule"/>
</dbReference>
<evidence type="ECO:0000313" key="4">
    <source>
        <dbReference type="EMBL" id="KEZ78625.1"/>
    </source>
</evidence>
<organism evidence="4 5">
    <name type="scientific">Salinisphaera hydrothermalis (strain C41B8)</name>
    <dbReference type="NCBI Taxonomy" id="1304275"/>
    <lineage>
        <taxon>Bacteria</taxon>
        <taxon>Pseudomonadati</taxon>
        <taxon>Pseudomonadota</taxon>
        <taxon>Gammaproteobacteria</taxon>
        <taxon>Salinisphaerales</taxon>
        <taxon>Salinisphaeraceae</taxon>
        <taxon>Salinisphaera</taxon>
    </lineage>
</organism>
<sequence>MSGDLAARGFSPCRWRFMLWAMNADRPETDRWICVYCGSREGTDPRYRQAAEALGTVLATTGIGLVYGGARVGLMGAIADAALAAGGRVLGVIPRGLAKREVAHDGLTELRVVETMHQRKLAMIEAADGFIAMPGGFGTLEELFEVLTWHQIGWHDKPAGLLDVAGFYQPLLHCMQHMRDQGFVGDEHVARIAVAETANALVEQMAAKLAGTA</sequence>
<dbReference type="NCBIfam" id="TIGR00730">
    <property type="entry name" value="Rossman fold protein, TIGR00730 family"/>
    <property type="match status" value="1"/>
</dbReference>
<evidence type="ECO:0000313" key="5">
    <source>
        <dbReference type="Proteomes" id="UP000028302"/>
    </source>
</evidence>
<dbReference type="STRING" id="1304275.C41B8_03381"/>
<dbReference type="PANTHER" id="PTHR31223">
    <property type="entry name" value="LOG FAMILY PROTEIN YJL055W"/>
    <property type="match status" value="1"/>
</dbReference>
<evidence type="ECO:0000256" key="3">
    <source>
        <dbReference type="RuleBase" id="RU363015"/>
    </source>
</evidence>
<dbReference type="Gene3D" id="3.40.50.450">
    <property type="match status" value="1"/>
</dbReference>
<dbReference type="Pfam" id="PF03641">
    <property type="entry name" value="Lysine_decarbox"/>
    <property type="match status" value="1"/>
</dbReference>
<reference evidence="4 5" key="1">
    <citation type="submission" date="2013-03" db="EMBL/GenBank/DDBJ databases">
        <title>Salinisphaera hydrothermalis C41B8 Genome Sequencing.</title>
        <authorList>
            <person name="Li C."/>
            <person name="Lai Q."/>
            <person name="Shao Z."/>
        </authorList>
    </citation>
    <scope>NUCLEOTIDE SEQUENCE [LARGE SCALE GENOMIC DNA]</scope>
    <source>
        <strain evidence="4 5">C41B8</strain>
    </source>
</reference>
<dbReference type="EMBL" id="APNK01000003">
    <property type="protein sequence ID" value="KEZ78625.1"/>
    <property type="molecule type" value="Genomic_DNA"/>
</dbReference>
<evidence type="ECO:0000256" key="2">
    <source>
        <dbReference type="ARBA" id="ARBA00006763"/>
    </source>
</evidence>
<accession>A0A084IPJ1</accession>
<evidence type="ECO:0000256" key="1">
    <source>
        <dbReference type="ARBA" id="ARBA00000274"/>
    </source>
</evidence>
<keyword evidence="3" id="KW-0203">Cytokinin biosynthesis</keyword>
<protein>
    <recommendedName>
        <fullName evidence="3">Cytokinin riboside 5'-monophosphate phosphoribohydrolase</fullName>
        <ecNumber evidence="3">3.2.2.n1</ecNumber>
    </recommendedName>
</protein>
<dbReference type="eggNOG" id="COG1611">
    <property type="taxonomic scope" value="Bacteria"/>
</dbReference>
<proteinExistence type="inferred from homology"/>
<dbReference type="GO" id="GO:0008714">
    <property type="term" value="F:AMP nucleosidase activity"/>
    <property type="evidence" value="ECO:0007669"/>
    <property type="project" value="UniProtKB-EC"/>
</dbReference>
<keyword evidence="3" id="KW-0378">Hydrolase</keyword>
<name>A0A084IPJ1_SALHC</name>
<dbReference type="InterPro" id="IPR005269">
    <property type="entry name" value="LOG"/>
</dbReference>
<dbReference type="PANTHER" id="PTHR31223:SF70">
    <property type="entry name" value="LOG FAMILY PROTEIN YJL055W"/>
    <property type="match status" value="1"/>
</dbReference>
<gene>
    <name evidence="4" type="ORF">C41B8_03381</name>
</gene>
<dbReference type="InterPro" id="IPR031100">
    <property type="entry name" value="LOG_fam"/>
</dbReference>
<keyword evidence="5" id="KW-1185">Reference proteome</keyword>
<dbReference type="AlphaFoldDB" id="A0A084IPJ1"/>
<dbReference type="Proteomes" id="UP000028302">
    <property type="component" value="Unassembled WGS sequence"/>
</dbReference>
<dbReference type="GO" id="GO:0005829">
    <property type="term" value="C:cytosol"/>
    <property type="evidence" value="ECO:0007669"/>
    <property type="project" value="TreeGrafter"/>
</dbReference>
<dbReference type="SUPFAM" id="SSF102405">
    <property type="entry name" value="MCP/YpsA-like"/>
    <property type="match status" value="1"/>
</dbReference>
<dbReference type="EC" id="3.2.2.n1" evidence="3"/>
<comment type="catalytic activity">
    <reaction evidence="1">
        <text>AMP + H2O = D-ribose 5-phosphate + adenine</text>
        <dbReference type="Rhea" id="RHEA:20129"/>
        <dbReference type="ChEBI" id="CHEBI:15377"/>
        <dbReference type="ChEBI" id="CHEBI:16708"/>
        <dbReference type="ChEBI" id="CHEBI:78346"/>
        <dbReference type="ChEBI" id="CHEBI:456215"/>
        <dbReference type="EC" id="3.2.2.4"/>
    </reaction>
</comment>
<comment type="caution">
    <text evidence="4">The sequence shown here is derived from an EMBL/GenBank/DDBJ whole genome shotgun (WGS) entry which is preliminary data.</text>
</comment>
<dbReference type="PATRIC" id="fig|1304275.5.peg.687"/>